<accession>A0A0E9RU92</accession>
<sequence>MSWWDIFVLAVRVHKARVHIQVGGPGEGGQGLLHQLVNLGILLPKRVHALAPGKHTQYESVSRGLVSLLLMRRTMAVMPPQTCSGVWP</sequence>
<reference evidence="1" key="2">
    <citation type="journal article" date="2015" name="Fish Shellfish Immunol.">
        <title>Early steps in the European eel (Anguilla anguilla)-Vibrio vulnificus interaction in the gills: Role of the RtxA13 toxin.</title>
        <authorList>
            <person name="Callol A."/>
            <person name="Pajuelo D."/>
            <person name="Ebbesson L."/>
            <person name="Teles M."/>
            <person name="MacKenzie S."/>
            <person name="Amaro C."/>
        </authorList>
    </citation>
    <scope>NUCLEOTIDE SEQUENCE</scope>
</reference>
<protein>
    <submittedName>
        <fullName evidence="1">Uncharacterized protein</fullName>
    </submittedName>
</protein>
<dbReference type="EMBL" id="GBXM01076734">
    <property type="protein sequence ID" value="JAH31843.1"/>
    <property type="molecule type" value="Transcribed_RNA"/>
</dbReference>
<proteinExistence type="predicted"/>
<reference evidence="1" key="1">
    <citation type="submission" date="2014-11" db="EMBL/GenBank/DDBJ databases">
        <authorList>
            <person name="Amaro Gonzalez C."/>
        </authorList>
    </citation>
    <scope>NUCLEOTIDE SEQUENCE</scope>
</reference>
<name>A0A0E9RU92_ANGAN</name>
<dbReference type="AlphaFoldDB" id="A0A0E9RU92"/>
<organism evidence="1">
    <name type="scientific">Anguilla anguilla</name>
    <name type="common">European freshwater eel</name>
    <name type="synonym">Muraena anguilla</name>
    <dbReference type="NCBI Taxonomy" id="7936"/>
    <lineage>
        <taxon>Eukaryota</taxon>
        <taxon>Metazoa</taxon>
        <taxon>Chordata</taxon>
        <taxon>Craniata</taxon>
        <taxon>Vertebrata</taxon>
        <taxon>Euteleostomi</taxon>
        <taxon>Actinopterygii</taxon>
        <taxon>Neopterygii</taxon>
        <taxon>Teleostei</taxon>
        <taxon>Anguilliformes</taxon>
        <taxon>Anguillidae</taxon>
        <taxon>Anguilla</taxon>
    </lineage>
</organism>
<evidence type="ECO:0000313" key="1">
    <source>
        <dbReference type="EMBL" id="JAH31843.1"/>
    </source>
</evidence>